<dbReference type="PROSITE" id="PS50896">
    <property type="entry name" value="LISH"/>
    <property type="match status" value="1"/>
</dbReference>
<keyword evidence="2" id="KW-0963">Cytoplasm</keyword>
<evidence type="ECO:0000313" key="11">
    <source>
        <dbReference type="RefSeq" id="XP_046593965.1"/>
    </source>
</evidence>
<keyword evidence="4 8" id="KW-0547">Nucleotide-binding</keyword>
<dbReference type="PANTHER" id="PTHR23074">
    <property type="entry name" value="AAA DOMAIN-CONTAINING"/>
    <property type="match status" value="1"/>
</dbReference>
<keyword evidence="6" id="KW-0206">Cytoskeleton</keyword>
<dbReference type="InterPro" id="IPR006594">
    <property type="entry name" value="LisH"/>
</dbReference>
<gene>
    <name evidence="11" type="primary">LOC107221655</name>
</gene>
<dbReference type="Pfam" id="PF17862">
    <property type="entry name" value="AAA_lid_3"/>
    <property type="match status" value="1"/>
</dbReference>
<dbReference type="Pfam" id="PF00004">
    <property type="entry name" value="AAA"/>
    <property type="match status" value="1"/>
</dbReference>
<name>A0ABM3G128_NEOLC</name>
<dbReference type="GeneID" id="107221655"/>
<keyword evidence="3" id="KW-0493">Microtubule</keyword>
<feature type="domain" description="AAA+ ATPase" evidence="9">
    <location>
        <begin position="252"/>
        <end position="391"/>
    </location>
</feature>
<dbReference type="PANTHER" id="PTHR23074:SF78">
    <property type="entry name" value="KATANIN P60 ATPASE-CONTAINING SUBUNIT A-LIKE 2"/>
    <property type="match status" value="1"/>
</dbReference>
<dbReference type="SMART" id="SM00382">
    <property type="entry name" value="AAA"/>
    <property type="match status" value="1"/>
</dbReference>
<keyword evidence="7" id="KW-0413">Isomerase</keyword>
<accession>A0ABM3G128</accession>
<evidence type="ECO:0000256" key="6">
    <source>
        <dbReference type="ARBA" id="ARBA00023212"/>
    </source>
</evidence>
<dbReference type="Gene3D" id="3.40.50.300">
    <property type="entry name" value="P-loop containing nucleotide triphosphate hydrolases"/>
    <property type="match status" value="1"/>
</dbReference>
<evidence type="ECO:0000256" key="1">
    <source>
        <dbReference type="ARBA" id="ARBA00004647"/>
    </source>
</evidence>
<organism evidence="10 11">
    <name type="scientific">Neodiprion lecontei</name>
    <name type="common">Redheaded pine sawfly</name>
    <dbReference type="NCBI Taxonomy" id="441921"/>
    <lineage>
        <taxon>Eukaryota</taxon>
        <taxon>Metazoa</taxon>
        <taxon>Ecdysozoa</taxon>
        <taxon>Arthropoda</taxon>
        <taxon>Hexapoda</taxon>
        <taxon>Insecta</taxon>
        <taxon>Pterygota</taxon>
        <taxon>Neoptera</taxon>
        <taxon>Endopterygota</taxon>
        <taxon>Hymenoptera</taxon>
        <taxon>Tenthredinoidea</taxon>
        <taxon>Diprionidae</taxon>
        <taxon>Diprioninae</taxon>
        <taxon>Neodiprion</taxon>
    </lineage>
</organism>
<dbReference type="InterPro" id="IPR027417">
    <property type="entry name" value="P-loop_NTPase"/>
</dbReference>
<sequence>MADYLSSYSSSKIAHVAREKEEKRSQERRRSLMYLIAEFLREQGCIDTVESLVKEAQLSGDYQVCDNIDLDTVLVEFSDYHYAKYNKYPKICKKIEPTACNNAVNINPIKKEKINRNLRKPADVRPTELAKGKPLPKVNNVQAAADNEPNLGITVTPVFQSSGNAEHVNVSAVNEEVAHFAKERILKPIGNLYQLGTEWRDMADTISRDIVMTDLNVHWDDIEGLKECKSLLKEATVYPMKYPELFGGKLAPWQGILLYGPPGTGKTMLAKAVATECKITFFNISSTSIVSKWRGDSEKLVRILFDLAEHHAPAVIFIDEADWVVGSHADVTSSNCTDPARRFRAELLARMDGLVSSKNGILLLAATNSPWELDAALLRRLEKRILVDLPDVRSRFEFLRSYVHVDLLQDKDFFELVQKTEGYSCADLKLICKEAWMMQLRPIWQMLEENKIVRGEIGKIHHGAISKLNYLQIAFDRIKPTSKHIADMYKQWKEKFGAS</sequence>
<keyword evidence="5 8" id="KW-0067">ATP-binding</keyword>
<dbReference type="InterPro" id="IPR050304">
    <property type="entry name" value="MT-severing_AAA_ATPase"/>
</dbReference>
<comment type="subcellular location">
    <subcellularLocation>
        <location evidence="1">Cytoplasm</location>
        <location evidence="1">Cytoskeleton</location>
        <location evidence="1">Spindle pole</location>
    </subcellularLocation>
</comment>
<evidence type="ECO:0000256" key="5">
    <source>
        <dbReference type="ARBA" id="ARBA00022840"/>
    </source>
</evidence>
<evidence type="ECO:0000313" key="10">
    <source>
        <dbReference type="Proteomes" id="UP000829291"/>
    </source>
</evidence>
<dbReference type="PROSITE" id="PS00674">
    <property type="entry name" value="AAA"/>
    <property type="match status" value="1"/>
</dbReference>
<evidence type="ECO:0000256" key="3">
    <source>
        <dbReference type="ARBA" id="ARBA00022701"/>
    </source>
</evidence>
<evidence type="ECO:0000259" key="9">
    <source>
        <dbReference type="SMART" id="SM00382"/>
    </source>
</evidence>
<evidence type="ECO:0000256" key="4">
    <source>
        <dbReference type="ARBA" id="ARBA00022741"/>
    </source>
</evidence>
<protein>
    <submittedName>
        <fullName evidence="11">Katanin p60 ATPase-containing subunit A-like 2 isoform X1</fullName>
    </submittedName>
</protein>
<proteinExistence type="inferred from homology"/>
<evidence type="ECO:0000256" key="8">
    <source>
        <dbReference type="RuleBase" id="RU003651"/>
    </source>
</evidence>
<evidence type="ECO:0000256" key="7">
    <source>
        <dbReference type="ARBA" id="ARBA00023235"/>
    </source>
</evidence>
<dbReference type="InterPro" id="IPR041569">
    <property type="entry name" value="AAA_lid_3"/>
</dbReference>
<dbReference type="Proteomes" id="UP000829291">
    <property type="component" value="Chromosome 4"/>
</dbReference>
<dbReference type="RefSeq" id="XP_046593965.1">
    <property type="nucleotide sequence ID" value="XM_046738009.1"/>
</dbReference>
<evidence type="ECO:0000256" key="2">
    <source>
        <dbReference type="ARBA" id="ARBA00022490"/>
    </source>
</evidence>
<dbReference type="Gene3D" id="1.10.8.60">
    <property type="match status" value="1"/>
</dbReference>
<comment type="similarity">
    <text evidence="8">Belongs to the AAA ATPase family.</text>
</comment>
<keyword evidence="10" id="KW-1185">Reference proteome</keyword>
<dbReference type="InterPro" id="IPR003593">
    <property type="entry name" value="AAA+_ATPase"/>
</dbReference>
<dbReference type="InterPro" id="IPR003959">
    <property type="entry name" value="ATPase_AAA_core"/>
</dbReference>
<dbReference type="InterPro" id="IPR003960">
    <property type="entry name" value="ATPase_AAA_CS"/>
</dbReference>
<reference evidence="11" key="1">
    <citation type="submission" date="2025-08" db="UniProtKB">
        <authorList>
            <consortium name="RefSeq"/>
        </authorList>
    </citation>
    <scope>IDENTIFICATION</scope>
    <source>
        <tissue evidence="11">Thorax and Abdomen</tissue>
    </source>
</reference>
<dbReference type="SUPFAM" id="SSF52540">
    <property type="entry name" value="P-loop containing nucleoside triphosphate hydrolases"/>
    <property type="match status" value="1"/>
</dbReference>